<evidence type="ECO:0000313" key="3">
    <source>
        <dbReference type="EMBL" id="GAA4935357.1"/>
    </source>
</evidence>
<proteinExistence type="predicted"/>
<protein>
    <submittedName>
        <fullName evidence="3">Fumarylacetoacetate hydrolase family protein</fullName>
    </submittedName>
</protein>
<reference evidence="4" key="1">
    <citation type="journal article" date="2019" name="Int. J. Syst. Evol. Microbiol.">
        <title>The Global Catalogue of Microorganisms (GCM) 10K type strain sequencing project: providing services to taxonomists for standard genome sequencing and annotation.</title>
        <authorList>
            <consortium name="The Broad Institute Genomics Platform"/>
            <consortium name="The Broad Institute Genome Sequencing Center for Infectious Disease"/>
            <person name="Wu L."/>
            <person name="Ma J."/>
        </authorList>
    </citation>
    <scope>NUCLEOTIDE SEQUENCE [LARGE SCALE GENOMIC DNA]</scope>
    <source>
        <strain evidence="4">JCM 19134</strain>
    </source>
</reference>
<dbReference type="PANTHER" id="PTHR11820">
    <property type="entry name" value="ACYLPYRUVASE"/>
    <property type="match status" value="1"/>
</dbReference>
<dbReference type="SUPFAM" id="SSF56529">
    <property type="entry name" value="FAH"/>
    <property type="match status" value="1"/>
</dbReference>
<comment type="caution">
    <text evidence="3">The sequence shown here is derived from an EMBL/GenBank/DDBJ whole genome shotgun (WGS) entry which is preliminary data.</text>
</comment>
<feature type="domain" description="Fumarylacetoacetase-like C-terminal" evidence="2">
    <location>
        <begin position="27"/>
        <end position="227"/>
    </location>
</feature>
<sequence>MQTPFPPSKRPTLTIADSDLRFPVRRIYCVGRNYADHAREMGANPDREPPFFFAKPSDAIVESGQDVRYPPQTTDLHHEVELVMALQSGGSNIAQEKAMDCVYGFAVGIDLTRRDLQTEAKKMGRAWCTSKGFDDSAVVGNITPAATCTGIETANIALSVNGDQRQQGNVNQMIWSCAEVISCLSELFELQPGDLIFTGTPAGVSALQRGDTLDATIEGLTPLRNTII</sequence>
<evidence type="ECO:0000256" key="1">
    <source>
        <dbReference type="ARBA" id="ARBA00022723"/>
    </source>
</evidence>
<gene>
    <name evidence="3" type="ORF">GCM10025791_10960</name>
</gene>
<dbReference type="PANTHER" id="PTHR11820:SF90">
    <property type="entry name" value="FLUTATHIONE S-TRANSFERASE"/>
    <property type="match status" value="1"/>
</dbReference>
<keyword evidence="1" id="KW-0479">Metal-binding</keyword>
<evidence type="ECO:0000259" key="2">
    <source>
        <dbReference type="Pfam" id="PF01557"/>
    </source>
</evidence>
<dbReference type="InterPro" id="IPR036663">
    <property type="entry name" value="Fumarylacetoacetase_C_sf"/>
</dbReference>
<dbReference type="Proteomes" id="UP001409585">
    <property type="component" value="Unassembled WGS sequence"/>
</dbReference>
<dbReference type="RefSeq" id="WP_345418281.1">
    <property type="nucleotide sequence ID" value="NZ_AP031496.1"/>
</dbReference>
<evidence type="ECO:0000313" key="4">
    <source>
        <dbReference type="Proteomes" id="UP001409585"/>
    </source>
</evidence>
<dbReference type="InterPro" id="IPR011234">
    <property type="entry name" value="Fumarylacetoacetase-like_C"/>
</dbReference>
<dbReference type="GO" id="GO:0018773">
    <property type="term" value="F:acetylpyruvate hydrolase activity"/>
    <property type="evidence" value="ECO:0007669"/>
    <property type="project" value="TreeGrafter"/>
</dbReference>
<organism evidence="3 4">
    <name type="scientific">Halioxenophilus aromaticivorans</name>
    <dbReference type="NCBI Taxonomy" id="1306992"/>
    <lineage>
        <taxon>Bacteria</taxon>
        <taxon>Pseudomonadati</taxon>
        <taxon>Pseudomonadota</taxon>
        <taxon>Gammaproteobacteria</taxon>
        <taxon>Alteromonadales</taxon>
        <taxon>Alteromonadaceae</taxon>
        <taxon>Halioxenophilus</taxon>
    </lineage>
</organism>
<name>A0AAV3TZP9_9ALTE</name>
<dbReference type="EMBL" id="BAABLX010000007">
    <property type="protein sequence ID" value="GAA4935357.1"/>
    <property type="molecule type" value="Genomic_DNA"/>
</dbReference>
<dbReference type="GO" id="GO:0046872">
    <property type="term" value="F:metal ion binding"/>
    <property type="evidence" value="ECO:0007669"/>
    <property type="project" value="UniProtKB-KW"/>
</dbReference>
<keyword evidence="4" id="KW-1185">Reference proteome</keyword>
<dbReference type="AlphaFoldDB" id="A0AAV3TZP9"/>
<accession>A0AAV3TZP9</accession>
<dbReference type="Pfam" id="PF01557">
    <property type="entry name" value="FAA_hydrolase"/>
    <property type="match status" value="1"/>
</dbReference>
<dbReference type="Gene3D" id="3.90.850.10">
    <property type="entry name" value="Fumarylacetoacetase-like, C-terminal domain"/>
    <property type="match status" value="1"/>
</dbReference>
<keyword evidence="3" id="KW-0378">Hydrolase</keyword>